<evidence type="ECO:0000256" key="5">
    <source>
        <dbReference type="ARBA" id="ARBA00022448"/>
    </source>
</evidence>
<comment type="catalytic activity">
    <reaction evidence="16 17">
        <text>a ubiquinone + NADH + 5 H(+)(in) = a ubiquinol + NAD(+) + 4 H(+)(out)</text>
        <dbReference type="Rhea" id="RHEA:29091"/>
        <dbReference type="Rhea" id="RHEA-COMP:9565"/>
        <dbReference type="Rhea" id="RHEA-COMP:9566"/>
        <dbReference type="ChEBI" id="CHEBI:15378"/>
        <dbReference type="ChEBI" id="CHEBI:16389"/>
        <dbReference type="ChEBI" id="CHEBI:17976"/>
        <dbReference type="ChEBI" id="CHEBI:57540"/>
        <dbReference type="ChEBI" id="CHEBI:57945"/>
        <dbReference type="EC" id="7.1.1.2"/>
    </reaction>
</comment>
<gene>
    <name evidence="19" type="primary">ND2</name>
</gene>
<evidence type="ECO:0000256" key="1">
    <source>
        <dbReference type="ARBA" id="ARBA00004448"/>
    </source>
</evidence>
<name>A0A343YNC8_9MOLL</name>
<dbReference type="EMBL" id="MF579534">
    <property type="protein sequence ID" value="AWL21435.1"/>
    <property type="molecule type" value="Genomic_DNA"/>
</dbReference>
<evidence type="ECO:0000256" key="11">
    <source>
        <dbReference type="ARBA" id="ARBA00022989"/>
    </source>
</evidence>
<dbReference type="GO" id="GO:0008137">
    <property type="term" value="F:NADH dehydrogenase (ubiquinone) activity"/>
    <property type="evidence" value="ECO:0007669"/>
    <property type="project" value="UniProtKB-EC"/>
</dbReference>
<dbReference type="PRINTS" id="PR01436">
    <property type="entry name" value="NADHDHGNASE2"/>
</dbReference>
<keyword evidence="9 17" id="KW-1278">Translocase</keyword>
<evidence type="ECO:0000256" key="14">
    <source>
        <dbReference type="ARBA" id="ARBA00023128"/>
    </source>
</evidence>
<evidence type="ECO:0000256" key="6">
    <source>
        <dbReference type="ARBA" id="ARBA00022660"/>
    </source>
</evidence>
<evidence type="ECO:0000259" key="18">
    <source>
        <dbReference type="Pfam" id="PF00361"/>
    </source>
</evidence>
<comment type="similarity">
    <text evidence="2 17">Belongs to the complex I subunit 2 family.</text>
</comment>
<dbReference type="AlphaFoldDB" id="A0A343YNC8"/>
<organism evidence="19">
    <name type="scientific">Spathoderma clenchi</name>
    <dbReference type="NCBI Taxonomy" id="1638910"/>
    <lineage>
        <taxon>Eukaryota</taxon>
        <taxon>Metazoa</taxon>
        <taxon>Spiralia</taxon>
        <taxon>Lophotrochozoa</taxon>
        <taxon>Mollusca</taxon>
        <taxon>Aplacophora</taxon>
        <taxon>Caudofoveata</taxon>
        <taxon>Chaetodermatida</taxon>
        <taxon>Prochaetodermatidae</taxon>
        <taxon>Spathoderma</taxon>
    </lineage>
</organism>
<feature type="transmembrane region" description="Helical" evidence="17">
    <location>
        <begin position="47"/>
        <end position="68"/>
    </location>
</feature>
<evidence type="ECO:0000256" key="3">
    <source>
        <dbReference type="ARBA" id="ARBA00012944"/>
    </source>
</evidence>
<keyword evidence="7 17" id="KW-0812">Transmembrane</keyword>
<keyword evidence="11 17" id="KW-1133">Transmembrane helix</keyword>
<evidence type="ECO:0000313" key="19">
    <source>
        <dbReference type="EMBL" id="AWL21435.1"/>
    </source>
</evidence>
<dbReference type="Pfam" id="PF00361">
    <property type="entry name" value="Proton_antipo_M"/>
    <property type="match status" value="2"/>
</dbReference>
<reference evidence="19" key="1">
    <citation type="journal article" date="2018" name="Mol. Phylogenet. Evol.">
        <title>Mitogenomics reveals phylogenetic relationships of caudofoveate aplacophoran molluscs.</title>
        <authorList>
            <person name="Mikkelsen N.T."/>
            <person name="Kocot K.M."/>
            <person name="Halanych K.M."/>
        </authorList>
    </citation>
    <scope>NUCLEOTIDE SEQUENCE</scope>
</reference>
<proteinExistence type="inferred from homology"/>
<evidence type="ECO:0000256" key="17">
    <source>
        <dbReference type="RuleBase" id="RU003403"/>
    </source>
</evidence>
<keyword evidence="6 17" id="KW-0679">Respiratory chain</keyword>
<keyword evidence="10 17" id="KW-0249">Electron transport</keyword>
<evidence type="ECO:0000256" key="8">
    <source>
        <dbReference type="ARBA" id="ARBA00022792"/>
    </source>
</evidence>
<accession>A0A343YNC8</accession>
<dbReference type="GO" id="GO:0006120">
    <property type="term" value="P:mitochondrial electron transport, NADH to ubiquinone"/>
    <property type="evidence" value="ECO:0007669"/>
    <property type="project" value="InterPro"/>
</dbReference>
<protein>
    <recommendedName>
        <fullName evidence="4 17">NADH-ubiquinone oxidoreductase chain 2</fullName>
        <ecNumber evidence="3 17">7.1.1.2</ecNumber>
    </recommendedName>
</protein>
<evidence type="ECO:0000256" key="7">
    <source>
        <dbReference type="ARBA" id="ARBA00022692"/>
    </source>
</evidence>
<keyword evidence="5" id="KW-0813">Transport</keyword>
<dbReference type="EC" id="7.1.1.2" evidence="3 17"/>
<keyword evidence="14 17" id="KW-0496">Mitochondrion</keyword>
<comment type="subcellular location">
    <subcellularLocation>
        <location evidence="1 17">Mitochondrion inner membrane</location>
        <topology evidence="1 17">Multi-pass membrane protein</topology>
    </subcellularLocation>
</comment>
<keyword evidence="15 17" id="KW-0472">Membrane</keyword>
<dbReference type="PANTHER" id="PTHR46552:SF1">
    <property type="entry name" value="NADH-UBIQUINONE OXIDOREDUCTASE CHAIN 2"/>
    <property type="match status" value="1"/>
</dbReference>
<evidence type="ECO:0000256" key="15">
    <source>
        <dbReference type="ARBA" id="ARBA00023136"/>
    </source>
</evidence>
<evidence type="ECO:0000256" key="9">
    <source>
        <dbReference type="ARBA" id="ARBA00022967"/>
    </source>
</evidence>
<sequence>MMGLGLLTALSTPYLFPVWLGLEINLMGMILSTCCRADQDENESAVKYFLVQAFGSTFILMAMLSGALWQTPGCLLFLAAMLIKLGAAPFHMWLPGVMASMTWYPAGLLATVQKLAPALLISAAFYSSAVVGPIILMNVAIGSIGGMNQTFTRPLMAYSALAHIAWLLAAATAALWSMALYLTAYLALNTIMFKLLAAKNIYNITAAKTNNGALSLTLMTLAGLPPSAGFVIKWAVLSSAAAGALLVPASLILGAMLTLYFYMLLTLHALVKTPPFGGLSAQALLAALASAAPAIALM</sequence>
<feature type="transmembrane region" description="Helical" evidence="17">
    <location>
        <begin position="214"/>
        <end position="236"/>
    </location>
</feature>
<evidence type="ECO:0000256" key="16">
    <source>
        <dbReference type="ARBA" id="ARBA00049551"/>
    </source>
</evidence>
<dbReference type="GO" id="GO:0005743">
    <property type="term" value="C:mitochondrial inner membrane"/>
    <property type="evidence" value="ECO:0007669"/>
    <property type="project" value="UniProtKB-SubCell"/>
</dbReference>
<dbReference type="InterPro" id="IPR050175">
    <property type="entry name" value="Complex_I_Subunit_2"/>
</dbReference>
<evidence type="ECO:0000256" key="12">
    <source>
        <dbReference type="ARBA" id="ARBA00023027"/>
    </source>
</evidence>
<evidence type="ECO:0000256" key="10">
    <source>
        <dbReference type="ARBA" id="ARBA00022982"/>
    </source>
</evidence>
<evidence type="ECO:0000256" key="4">
    <source>
        <dbReference type="ARBA" id="ARBA00021008"/>
    </source>
</evidence>
<evidence type="ECO:0000256" key="13">
    <source>
        <dbReference type="ARBA" id="ARBA00023075"/>
    </source>
</evidence>
<feature type="domain" description="NADH:quinone oxidoreductase/Mrp antiporter transmembrane" evidence="18">
    <location>
        <begin position="15"/>
        <end position="64"/>
    </location>
</feature>
<geneLocation type="mitochondrion" evidence="19"/>
<feature type="transmembrane region" description="Helical" evidence="17">
    <location>
        <begin position="242"/>
        <end position="264"/>
    </location>
</feature>
<dbReference type="InterPro" id="IPR003917">
    <property type="entry name" value="NADH_UbQ_OxRdtase_chain2"/>
</dbReference>
<feature type="transmembrane region" description="Helical" evidence="17">
    <location>
        <begin position="115"/>
        <end position="143"/>
    </location>
</feature>
<keyword evidence="8 17" id="KW-0999">Mitochondrion inner membrane</keyword>
<comment type="function">
    <text evidence="17">Core subunit of the mitochondrial membrane respiratory chain NADH dehydrogenase (Complex I) which catalyzes electron transfer from NADH through the respiratory chain, using ubiquinone as an electron acceptor. Essential for the catalytic activity and assembly of complex I.</text>
</comment>
<keyword evidence="12 17" id="KW-0520">NAD</keyword>
<dbReference type="PANTHER" id="PTHR46552">
    <property type="entry name" value="NADH-UBIQUINONE OXIDOREDUCTASE CHAIN 2"/>
    <property type="match status" value="1"/>
</dbReference>
<dbReference type="InterPro" id="IPR001750">
    <property type="entry name" value="ND/Mrp_TM"/>
</dbReference>
<keyword evidence="13 17" id="KW-0830">Ubiquinone</keyword>
<feature type="domain" description="NADH:quinone oxidoreductase/Mrp antiporter transmembrane" evidence="18">
    <location>
        <begin position="73"/>
        <end position="255"/>
    </location>
</feature>
<feature type="transmembrane region" description="Helical" evidence="17">
    <location>
        <begin position="276"/>
        <end position="297"/>
    </location>
</feature>
<evidence type="ECO:0000256" key="2">
    <source>
        <dbReference type="ARBA" id="ARBA00007012"/>
    </source>
</evidence>